<protein>
    <submittedName>
        <fullName evidence="1">Uncharacterized protein</fullName>
    </submittedName>
</protein>
<sequence length="83" mass="8915">MEYFTIQRTKDEKIKFGLGGRNFNTTIPITVTFKGKFSPIIKALVMGITMLTLPPLPPPPAPLDEAAVTAAVLQLGGDDVADD</sequence>
<dbReference type="VEuPathDB" id="VectorBase:GBRI006154"/>
<name>A0A1A9W4N1_9MUSC</name>
<reference evidence="1" key="2">
    <citation type="submission" date="2020-05" db="UniProtKB">
        <authorList>
            <consortium name="EnsemblMetazoa"/>
        </authorList>
    </citation>
    <scope>IDENTIFICATION</scope>
    <source>
        <strain evidence="1">IAEA</strain>
    </source>
</reference>
<accession>A0A1A9W4N1</accession>
<dbReference type="EnsemblMetazoa" id="GBRI006154-RA">
    <property type="protein sequence ID" value="GBRI006154-PA"/>
    <property type="gene ID" value="GBRI006154"/>
</dbReference>
<evidence type="ECO:0000313" key="2">
    <source>
        <dbReference type="Proteomes" id="UP000091820"/>
    </source>
</evidence>
<proteinExistence type="predicted"/>
<keyword evidence="2" id="KW-1185">Reference proteome</keyword>
<dbReference type="AlphaFoldDB" id="A0A1A9W4N1"/>
<reference evidence="2" key="1">
    <citation type="submission" date="2014-03" db="EMBL/GenBank/DDBJ databases">
        <authorList>
            <person name="Aksoy S."/>
            <person name="Warren W."/>
            <person name="Wilson R.K."/>
        </authorList>
    </citation>
    <scope>NUCLEOTIDE SEQUENCE [LARGE SCALE GENOMIC DNA]</scope>
    <source>
        <strain evidence="2">IAEA</strain>
    </source>
</reference>
<dbReference type="Proteomes" id="UP000091820">
    <property type="component" value="Unassembled WGS sequence"/>
</dbReference>
<organism evidence="1 2">
    <name type="scientific">Glossina brevipalpis</name>
    <dbReference type="NCBI Taxonomy" id="37001"/>
    <lineage>
        <taxon>Eukaryota</taxon>
        <taxon>Metazoa</taxon>
        <taxon>Ecdysozoa</taxon>
        <taxon>Arthropoda</taxon>
        <taxon>Hexapoda</taxon>
        <taxon>Insecta</taxon>
        <taxon>Pterygota</taxon>
        <taxon>Neoptera</taxon>
        <taxon>Endopterygota</taxon>
        <taxon>Diptera</taxon>
        <taxon>Brachycera</taxon>
        <taxon>Muscomorpha</taxon>
        <taxon>Hippoboscoidea</taxon>
        <taxon>Glossinidae</taxon>
        <taxon>Glossina</taxon>
    </lineage>
</organism>
<evidence type="ECO:0000313" key="1">
    <source>
        <dbReference type="EnsemblMetazoa" id="GBRI006154-PA"/>
    </source>
</evidence>